<feature type="transmembrane region" description="Helical" evidence="5">
    <location>
        <begin position="129"/>
        <end position="152"/>
    </location>
</feature>
<feature type="transmembrane region" description="Helical" evidence="5">
    <location>
        <begin position="228"/>
        <end position="256"/>
    </location>
</feature>
<feature type="transmembrane region" description="Helical" evidence="5">
    <location>
        <begin position="75"/>
        <end position="95"/>
    </location>
</feature>
<dbReference type="InterPro" id="IPR052556">
    <property type="entry name" value="PolySynth_Transporter"/>
</dbReference>
<feature type="transmembrane region" description="Helical" evidence="5">
    <location>
        <begin position="188"/>
        <end position="208"/>
    </location>
</feature>
<sequence length="389" mass="44223">MKLYKAILSVGTSRLVSAFIAFLTSLVIMNELSVTEYGDFYFYLSIITLATTLPSVGINNSYVFNCDTSLERKFISIKMLIALALSVCALILYILSLIPDQLIIVCLITGFCLSIFDSHLSNLQCKKKFFSYAITLPLKNIVILITALFFLSSFDNPVYIYSYLSVVILIILLFIYSKHINFKLNFSLFSKMAGNFYFFEISSLIMIRSETWWLKYYTDGGQIDDKQLGIYGVAFTVCAVVSIVSTAINSALLPYVKNKPSLLEIKNIIILFLISSLFLFLFYFVTYLIVQYFFSEKYGEVIFYLGPILLGMLFSFLAGFVRLELVNRNLNTYLNKVYTFQLLLTIILGGGLIAFFGIFGAITVFAIVRFIGLILILLKYDYKNDKISL</sequence>
<dbReference type="Proteomes" id="UP000016505">
    <property type="component" value="Chromosome I"/>
</dbReference>
<evidence type="ECO:0000313" key="7">
    <source>
        <dbReference type="Proteomes" id="UP000016505"/>
    </source>
</evidence>
<evidence type="ECO:0000256" key="2">
    <source>
        <dbReference type="ARBA" id="ARBA00022692"/>
    </source>
</evidence>
<keyword evidence="2 5" id="KW-0812">Transmembrane</keyword>
<gene>
    <name evidence="6" type="ORF">PARC_a0555</name>
</gene>
<name>A0A290RYS3_9GAMM</name>
<dbReference type="InterPro" id="IPR002797">
    <property type="entry name" value="Polysacc_synth"/>
</dbReference>
<feature type="transmembrane region" description="Helical" evidence="5">
    <location>
        <begin position="337"/>
        <end position="356"/>
    </location>
</feature>
<organism evidence="6 7">
    <name type="scientific">Pseudoalteromonas arctica A 37-1-2</name>
    <dbReference type="NCBI Taxonomy" id="1117313"/>
    <lineage>
        <taxon>Bacteria</taxon>
        <taxon>Pseudomonadati</taxon>
        <taxon>Pseudomonadota</taxon>
        <taxon>Gammaproteobacteria</taxon>
        <taxon>Alteromonadales</taxon>
        <taxon>Pseudoalteromonadaceae</taxon>
        <taxon>Pseudoalteromonas</taxon>
    </lineage>
</organism>
<dbReference type="RefSeq" id="WP_010554139.1">
    <property type="nucleotide sequence ID" value="NZ_CP011025.1"/>
</dbReference>
<evidence type="ECO:0000256" key="5">
    <source>
        <dbReference type="SAM" id="Phobius"/>
    </source>
</evidence>
<comment type="subcellular location">
    <subcellularLocation>
        <location evidence="1">Membrane</location>
        <topology evidence="1">Multi-pass membrane protein</topology>
    </subcellularLocation>
</comment>
<evidence type="ECO:0000313" key="6">
    <source>
        <dbReference type="EMBL" id="ATC85276.1"/>
    </source>
</evidence>
<keyword evidence="4 5" id="KW-0472">Membrane</keyword>
<feature type="transmembrane region" description="Helical" evidence="5">
    <location>
        <begin position="268"/>
        <end position="290"/>
    </location>
</feature>
<feature type="transmembrane region" description="Helical" evidence="5">
    <location>
        <begin position="101"/>
        <end position="117"/>
    </location>
</feature>
<dbReference type="OrthoDB" id="6316251at2"/>
<accession>A0A290RYS3</accession>
<dbReference type="EMBL" id="CP011025">
    <property type="protein sequence ID" value="ATC85276.1"/>
    <property type="molecule type" value="Genomic_DNA"/>
</dbReference>
<evidence type="ECO:0000256" key="4">
    <source>
        <dbReference type="ARBA" id="ARBA00023136"/>
    </source>
</evidence>
<feature type="transmembrane region" description="Helical" evidence="5">
    <location>
        <begin position="158"/>
        <end position="176"/>
    </location>
</feature>
<keyword evidence="3 5" id="KW-1133">Transmembrane helix</keyword>
<dbReference type="PANTHER" id="PTHR43424:SF1">
    <property type="entry name" value="LOCUS PUTATIVE PROTEIN 1-RELATED"/>
    <property type="match status" value="1"/>
</dbReference>
<protein>
    <recommendedName>
        <fullName evidence="8">Polysaccharide biosynthesis protein C-terminal domain-containing protein</fullName>
    </recommendedName>
</protein>
<feature type="transmembrane region" description="Helical" evidence="5">
    <location>
        <begin position="7"/>
        <end position="28"/>
    </location>
</feature>
<evidence type="ECO:0000256" key="3">
    <source>
        <dbReference type="ARBA" id="ARBA00022989"/>
    </source>
</evidence>
<evidence type="ECO:0000256" key="1">
    <source>
        <dbReference type="ARBA" id="ARBA00004141"/>
    </source>
</evidence>
<dbReference type="GO" id="GO:0016020">
    <property type="term" value="C:membrane"/>
    <property type="evidence" value="ECO:0007669"/>
    <property type="project" value="UniProtKB-SubCell"/>
</dbReference>
<feature type="transmembrane region" description="Helical" evidence="5">
    <location>
        <begin position="362"/>
        <end position="380"/>
    </location>
</feature>
<feature type="transmembrane region" description="Helical" evidence="5">
    <location>
        <begin position="40"/>
        <end position="63"/>
    </location>
</feature>
<reference evidence="6 7" key="1">
    <citation type="journal article" date="2012" name="J. Bacteriol.">
        <title>Genome sequences of type strains of seven species of the marine bacterium Pseudoalteromonas.</title>
        <authorList>
            <person name="Xie B.B."/>
            <person name="Shu Y.L."/>
            <person name="Qin Q.L."/>
            <person name="Rong J.C."/>
            <person name="Zhang X.Y."/>
            <person name="Chen X.L."/>
            <person name="Shi M."/>
            <person name="He H.L."/>
            <person name="Zhou B.C."/>
            <person name="Zhang Y.Z."/>
        </authorList>
    </citation>
    <scope>NUCLEOTIDE SEQUENCE [LARGE SCALE GENOMIC DNA]</scope>
    <source>
        <strain evidence="6 7">A 37-1-2</strain>
    </source>
</reference>
<feature type="transmembrane region" description="Helical" evidence="5">
    <location>
        <begin position="302"/>
        <end position="325"/>
    </location>
</feature>
<dbReference type="Pfam" id="PF01943">
    <property type="entry name" value="Polysacc_synt"/>
    <property type="match status" value="1"/>
</dbReference>
<dbReference type="AlphaFoldDB" id="A0A290RYS3"/>
<evidence type="ECO:0008006" key="8">
    <source>
        <dbReference type="Google" id="ProtNLM"/>
    </source>
</evidence>
<proteinExistence type="predicted"/>
<dbReference type="KEGG" id="part:PARC_a0555"/>
<dbReference type="PANTHER" id="PTHR43424">
    <property type="entry name" value="LOCUS PUTATIVE PROTEIN 1-RELATED"/>
    <property type="match status" value="1"/>
</dbReference>